<evidence type="ECO:0000313" key="4">
    <source>
        <dbReference type="EMBL" id="KPM47575.1"/>
    </source>
</evidence>
<dbReference type="SUPFAM" id="SSF46689">
    <property type="entry name" value="Homeodomain-like"/>
    <property type="match status" value="1"/>
</dbReference>
<protein>
    <submittedName>
        <fullName evidence="4">TetR family transcriptional regulator</fullName>
    </submittedName>
</protein>
<keyword evidence="5" id="KW-1185">Reference proteome</keyword>
<dbReference type="RefSeq" id="WP_055149239.1">
    <property type="nucleotide sequence ID" value="NZ_JXSZ01000010.1"/>
</dbReference>
<reference evidence="4 5" key="1">
    <citation type="submission" date="2015-07" db="EMBL/GenBank/DDBJ databases">
        <title>The draft genome sequence of Leadbetterella sp. JN14-9.</title>
        <authorList>
            <person name="Liu Y."/>
            <person name="Du J."/>
            <person name="Shao Z."/>
        </authorList>
    </citation>
    <scope>NUCLEOTIDE SEQUENCE [LARGE SCALE GENOMIC DNA]</scope>
    <source>
        <strain evidence="4 5">JN14-9</strain>
    </source>
</reference>
<evidence type="ECO:0000256" key="2">
    <source>
        <dbReference type="PROSITE-ProRule" id="PRU00335"/>
    </source>
</evidence>
<feature type="DNA-binding region" description="H-T-H motif" evidence="2">
    <location>
        <begin position="44"/>
        <end position="63"/>
    </location>
</feature>
<dbReference type="Proteomes" id="UP000050454">
    <property type="component" value="Unassembled WGS sequence"/>
</dbReference>
<dbReference type="PROSITE" id="PS50977">
    <property type="entry name" value="HTH_TETR_2"/>
    <property type="match status" value="1"/>
</dbReference>
<sequence length="225" mass="26406">MQLGFQVRMNPGLFLRDPDSSEVGKQIIKRSIDLIAEMGYEKFTFKKLANEIPSTEATVYRYFENKHKLLIYLMDLYWGFIEFQVLFQINNLSDPESKIKKIVDLLVWEDNAEQTFLDLDQKALYHIAVAESSKTYLSKDVDEHNKEMFYKPYKDLCSLIASIFEEYNADYSYSRTLASSVIELSHCQFYFMNHLPNLCDFSKRKDPKEVEAFLENLIFSSLKSA</sequence>
<dbReference type="InterPro" id="IPR001647">
    <property type="entry name" value="HTH_TetR"/>
</dbReference>
<dbReference type="InterPro" id="IPR009057">
    <property type="entry name" value="Homeodomain-like_sf"/>
</dbReference>
<dbReference type="PATRIC" id="fig|1605367.3.peg.163"/>
<comment type="caution">
    <text evidence="4">The sequence shown here is derived from an EMBL/GenBank/DDBJ whole genome shotgun (WGS) entry which is preliminary data.</text>
</comment>
<evidence type="ECO:0000256" key="1">
    <source>
        <dbReference type="ARBA" id="ARBA00023125"/>
    </source>
</evidence>
<feature type="domain" description="HTH tetR-type" evidence="3">
    <location>
        <begin position="21"/>
        <end position="81"/>
    </location>
</feature>
<dbReference type="PRINTS" id="PR00455">
    <property type="entry name" value="HTHTETR"/>
</dbReference>
<accession>A0A0P7BJZ6</accession>
<dbReference type="Gene3D" id="1.10.357.10">
    <property type="entry name" value="Tetracycline Repressor, domain 2"/>
    <property type="match status" value="1"/>
</dbReference>
<dbReference type="OrthoDB" id="649282at2"/>
<dbReference type="GO" id="GO:0003677">
    <property type="term" value="F:DNA binding"/>
    <property type="evidence" value="ECO:0007669"/>
    <property type="project" value="UniProtKB-UniRule"/>
</dbReference>
<dbReference type="AlphaFoldDB" id="A0A0P7BJZ6"/>
<dbReference type="STRING" id="1605367.AFM12_13830"/>
<keyword evidence="1 2" id="KW-0238">DNA-binding</keyword>
<evidence type="ECO:0000259" key="3">
    <source>
        <dbReference type="PROSITE" id="PS50977"/>
    </source>
</evidence>
<name>A0A0P7BJZ6_9BACT</name>
<organism evidence="4 5">
    <name type="scientific">Jiulongibacter sediminis</name>
    <dbReference type="NCBI Taxonomy" id="1605367"/>
    <lineage>
        <taxon>Bacteria</taxon>
        <taxon>Pseudomonadati</taxon>
        <taxon>Bacteroidota</taxon>
        <taxon>Cytophagia</taxon>
        <taxon>Cytophagales</taxon>
        <taxon>Leadbetterellaceae</taxon>
        <taxon>Jiulongibacter</taxon>
    </lineage>
</organism>
<proteinExistence type="predicted"/>
<dbReference type="EMBL" id="LGTQ01000010">
    <property type="protein sequence ID" value="KPM47575.1"/>
    <property type="molecule type" value="Genomic_DNA"/>
</dbReference>
<evidence type="ECO:0000313" key="5">
    <source>
        <dbReference type="Proteomes" id="UP000050454"/>
    </source>
</evidence>
<gene>
    <name evidence="4" type="ORF">AFM12_13830</name>
</gene>
<dbReference type="Pfam" id="PF00440">
    <property type="entry name" value="TetR_N"/>
    <property type="match status" value="1"/>
</dbReference>